<gene>
    <name evidence="2" type="ORF">DWE98_04685</name>
</gene>
<dbReference type="SUPFAM" id="SSF54427">
    <property type="entry name" value="NTF2-like"/>
    <property type="match status" value="1"/>
</dbReference>
<feature type="domain" description="SnoaL-like" evidence="1">
    <location>
        <begin position="10"/>
        <end position="128"/>
    </location>
</feature>
<sequence>MDTHDKQSIEQACRSLLAEYAVAVDRGDAAGMVALFAPDGTLRRGDLTLRGAAEIPNILGKRPDDLVMRHLLTTMRIRIIDADHAEGLTYYVMHNGRGAELPLAMGQPFSIGDWHSRFVRTEDGWKLADQEIARVFVTK</sequence>
<dbReference type="EMBL" id="QQTP01000001">
    <property type="protein sequence ID" value="RDJ29828.1"/>
    <property type="molecule type" value="Genomic_DNA"/>
</dbReference>
<name>A0A370LD75_9HYPH</name>
<reference evidence="3" key="1">
    <citation type="submission" date="2018-07" db="EMBL/GenBank/DDBJ databases">
        <authorList>
            <person name="Safronova V.I."/>
            <person name="Chirak E.R."/>
            <person name="Sazanova A.L."/>
        </authorList>
    </citation>
    <scope>NUCLEOTIDE SEQUENCE [LARGE SCALE GENOMIC DNA]</scope>
    <source>
        <strain evidence="3">RCAM04685</strain>
    </source>
</reference>
<evidence type="ECO:0000259" key="1">
    <source>
        <dbReference type="Pfam" id="PF13577"/>
    </source>
</evidence>
<dbReference type="Pfam" id="PF13577">
    <property type="entry name" value="SnoaL_4"/>
    <property type="match status" value="1"/>
</dbReference>
<evidence type="ECO:0000313" key="3">
    <source>
        <dbReference type="Proteomes" id="UP000255207"/>
    </source>
</evidence>
<dbReference type="Proteomes" id="UP000255207">
    <property type="component" value="Unassembled WGS sequence"/>
</dbReference>
<evidence type="ECO:0000313" key="2">
    <source>
        <dbReference type="EMBL" id="RDJ29828.1"/>
    </source>
</evidence>
<organism evidence="2 3">
    <name type="scientific">Bosea caraganae</name>
    <dbReference type="NCBI Taxonomy" id="2763117"/>
    <lineage>
        <taxon>Bacteria</taxon>
        <taxon>Pseudomonadati</taxon>
        <taxon>Pseudomonadota</taxon>
        <taxon>Alphaproteobacteria</taxon>
        <taxon>Hyphomicrobiales</taxon>
        <taxon>Boseaceae</taxon>
        <taxon>Bosea</taxon>
    </lineage>
</organism>
<dbReference type="OrthoDB" id="981191at2"/>
<dbReference type="InterPro" id="IPR032710">
    <property type="entry name" value="NTF2-like_dom_sf"/>
</dbReference>
<proteinExistence type="predicted"/>
<dbReference type="RefSeq" id="WP_114827940.1">
    <property type="nucleotide sequence ID" value="NZ_QQTO01000019.1"/>
</dbReference>
<accession>A0A370LD75</accession>
<comment type="caution">
    <text evidence="2">The sequence shown here is derived from an EMBL/GenBank/DDBJ whole genome shotgun (WGS) entry which is preliminary data.</text>
</comment>
<keyword evidence="3" id="KW-1185">Reference proteome</keyword>
<protein>
    <submittedName>
        <fullName evidence="2">Nuclear transport factor 2 family protein</fullName>
    </submittedName>
</protein>
<dbReference type="InterPro" id="IPR037401">
    <property type="entry name" value="SnoaL-like"/>
</dbReference>
<dbReference type="Gene3D" id="3.10.450.50">
    <property type="match status" value="1"/>
</dbReference>
<dbReference type="AlphaFoldDB" id="A0A370LD75"/>